<name>A0ABT6APX1_9BURK</name>
<evidence type="ECO:0000259" key="2">
    <source>
        <dbReference type="Pfam" id="PF13660"/>
    </source>
</evidence>
<reference evidence="3 4" key="1">
    <citation type="submission" date="2023-03" db="EMBL/GenBank/DDBJ databases">
        <title>Draft assemblies of triclosan tolerant bacteria isolated from returned activated sludge.</title>
        <authorList>
            <person name="Van Hamelsveld S."/>
        </authorList>
    </citation>
    <scope>NUCLEOTIDE SEQUENCE [LARGE SCALE GENOMIC DNA]</scope>
    <source>
        <strain evidence="3 4">GW210010_S58</strain>
    </source>
</reference>
<dbReference type="Pfam" id="PF05161">
    <property type="entry name" value="MOFRL"/>
    <property type="match status" value="1"/>
</dbReference>
<dbReference type="Gene3D" id="3.40.1480.10">
    <property type="entry name" value="MOFRL domain"/>
    <property type="match status" value="1"/>
</dbReference>
<proteinExistence type="predicted"/>
<dbReference type="InterPro" id="IPR007835">
    <property type="entry name" value="MOFRL"/>
</dbReference>
<dbReference type="EMBL" id="JARJLM010000272">
    <property type="protein sequence ID" value="MDF3834448.1"/>
    <property type="molecule type" value="Genomic_DNA"/>
</dbReference>
<keyword evidence="4" id="KW-1185">Reference proteome</keyword>
<dbReference type="PANTHER" id="PTHR12227">
    <property type="entry name" value="GLYCERATE KINASE"/>
    <property type="match status" value="1"/>
</dbReference>
<dbReference type="Proteomes" id="UP001216674">
    <property type="component" value="Unassembled WGS sequence"/>
</dbReference>
<dbReference type="InterPro" id="IPR037035">
    <property type="entry name" value="GK-like_C_sf"/>
</dbReference>
<gene>
    <name evidence="3" type="ORF">P3W85_16020</name>
</gene>
<dbReference type="Gene3D" id="3.40.50.10180">
    <property type="entry name" value="Glycerate kinase, MOFRL-like N-terminal domain"/>
    <property type="match status" value="1"/>
</dbReference>
<dbReference type="InterPro" id="IPR038614">
    <property type="entry name" value="GK_N_sf"/>
</dbReference>
<evidence type="ECO:0000259" key="1">
    <source>
        <dbReference type="Pfam" id="PF05161"/>
    </source>
</evidence>
<feature type="domain" description="MOFRL" evidence="1">
    <location>
        <begin position="325"/>
        <end position="437"/>
    </location>
</feature>
<dbReference type="Pfam" id="PF13660">
    <property type="entry name" value="DUF4147"/>
    <property type="match status" value="1"/>
</dbReference>
<protein>
    <submittedName>
        <fullName evidence="3">Glycerate kinase</fullName>
    </submittedName>
</protein>
<keyword evidence="3" id="KW-0418">Kinase</keyword>
<keyword evidence="3" id="KW-0808">Transferase</keyword>
<dbReference type="GO" id="GO:0016301">
    <property type="term" value="F:kinase activity"/>
    <property type="evidence" value="ECO:0007669"/>
    <property type="project" value="UniProtKB-KW"/>
</dbReference>
<dbReference type="InterPro" id="IPR025286">
    <property type="entry name" value="MOFRL_assoc_dom"/>
</dbReference>
<comment type="caution">
    <text evidence="3">The sequence shown here is derived from an EMBL/GenBank/DDBJ whole genome shotgun (WGS) entry which is preliminary data.</text>
</comment>
<dbReference type="PANTHER" id="PTHR12227:SF0">
    <property type="entry name" value="GLYCERATE KINASE"/>
    <property type="match status" value="1"/>
</dbReference>
<dbReference type="RefSeq" id="WP_276265515.1">
    <property type="nucleotide sequence ID" value="NZ_JARJLM010000272.1"/>
</dbReference>
<organism evidence="3 4">
    <name type="scientific">Cupriavidus basilensis</name>
    <dbReference type="NCBI Taxonomy" id="68895"/>
    <lineage>
        <taxon>Bacteria</taxon>
        <taxon>Pseudomonadati</taxon>
        <taxon>Pseudomonadota</taxon>
        <taxon>Betaproteobacteria</taxon>
        <taxon>Burkholderiales</taxon>
        <taxon>Burkholderiaceae</taxon>
        <taxon>Cupriavidus</taxon>
    </lineage>
</organism>
<feature type="domain" description="MOFRL-associated" evidence="2">
    <location>
        <begin position="17"/>
        <end position="242"/>
    </location>
</feature>
<evidence type="ECO:0000313" key="3">
    <source>
        <dbReference type="EMBL" id="MDF3834448.1"/>
    </source>
</evidence>
<sequence length="444" mass="45432">MAAPSLPAGAADARALLLDSFHAAVAAADPLRIVAEHLPPPQPGGRTLVVGAGKAAASMALAVEQAYAALDRTHAIEGLVVTRYAHGLPTGHVRVIEAGHPVPDEAGERAAAEILARVSELGPEDSLIVLVSGGGSSLLSLPAEGIAMADLKATTQELLRCGAPITEMNIVRKHLSRIQGGRLAQACRAPVTTLIVSDVAGDDPSAIASGPTVPDPSTYADALDILRRYGATVPPVVRGYLERGARGEVAETPKPGDPLFARVRNLVIATAHGSLVAAADHFRARGIQPVVLGDTVTGEAQEVARVYAALVREIRAYNAPFAVPVALISGGECTVTLPQGGGGAAGKPRGGRCSEFLLSLALELDGADNVYAIAADTDGIDGSEDNAGALLDPSTLARAQAAGAPARARLDAHDAWGFFDAAGDLVVTGPTRTNVNDYRAILIL</sequence>
<evidence type="ECO:0000313" key="4">
    <source>
        <dbReference type="Proteomes" id="UP001216674"/>
    </source>
</evidence>
<accession>A0ABT6APX1</accession>
<dbReference type="SUPFAM" id="SSF82544">
    <property type="entry name" value="GckA/TtuD-like"/>
    <property type="match status" value="1"/>
</dbReference>
<dbReference type="InterPro" id="IPR039760">
    <property type="entry name" value="MOFRL_protein"/>
</dbReference>